<sequence length="653" mass="74915">MNQFCKDKGIKREFSVARTPQQNGIAERRNRTLIEAARTIPPLVDFMKPFGCLVTILNTRDNLGKFEEKANEGYFVGYSVVRSKENLVACQHDKQKELEQEYTLIPICTTDPLISQGTKDSVVKARNKVPEVDESEASDNVGKNDQVPRSKVESLFQQERQTENINSTNCVNTVSLPVNTVGSSFVNAASQTPINVVGPSTRTNAFEEHYFERFSPFKIAFSLLHVPIVSPIDDTGIFGNAYDDEERQMSKAHEDFGLLSSVHKLQRTNHKDFQNFDLSKDKWVIGTKWVYRNKKDERRIVIKNKARLVAQGYTQEGGVDYDEVFAPLARIEAIRLFLAYASFKDFAVYQIDVKIAFLYERIEEEVYVCQPPGFEDPKFPDKVYKVEKALYGLHQAPRAWYETLSTYLLDNGFHRGQNDKTLFIKRHKDDILLVQVYVDDIIFGSTKKELIKQKSDGIFISQDKYVVEVLKKFDFVNVKTTSTPMESNKPLIKDEEVEDVDVHLYRSMIGSLMYLPKSRPDITFAVCACARFQVNPKTSHLHVVKRIFRYLKVNLNWAFGILKIHPLTWKLTLIVIMLEPVLTGNPQQEVVNFLARAKDERCFVDPYEVTTSNLLLNIVGLILIMLGKDETVHKKRRDRMERVATTTSSLEAE</sequence>
<evidence type="ECO:0000313" key="3">
    <source>
        <dbReference type="EMBL" id="GEU43786.1"/>
    </source>
</evidence>
<dbReference type="AlphaFoldDB" id="A0A6L2K375"/>
<organism evidence="3">
    <name type="scientific">Tanacetum cinerariifolium</name>
    <name type="common">Dalmatian daisy</name>
    <name type="synonym">Chrysanthemum cinerariifolium</name>
    <dbReference type="NCBI Taxonomy" id="118510"/>
    <lineage>
        <taxon>Eukaryota</taxon>
        <taxon>Viridiplantae</taxon>
        <taxon>Streptophyta</taxon>
        <taxon>Embryophyta</taxon>
        <taxon>Tracheophyta</taxon>
        <taxon>Spermatophyta</taxon>
        <taxon>Magnoliopsida</taxon>
        <taxon>eudicotyledons</taxon>
        <taxon>Gunneridae</taxon>
        <taxon>Pentapetalae</taxon>
        <taxon>asterids</taxon>
        <taxon>campanulids</taxon>
        <taxon>Asterales</taxon>
        <taxon>Asteraceae</taxon>
        <taxon>Asteroideae</taxon>
        <taxon>Anthemideae</taxon>
        <taxon>Anthemidinae</taxon>
        <taxon>Tanacetum</taxon>
    </lineage>
</organism>
<dbReference type="PANTHER" id="PTHR11439:SF509">
    <property type="entry name" value="RNA-DIRECTED DNA POLYMERASE"/>
    <property type="match status" value="1"/>
</dbReference>
<dbReference type="EMBL" id="BKCJ010001756">
    <property type="protein sequence ID" value="GEU43786.1"/>
    <property type="molecule type" value="Genomic_DNA"/>
</dbReference>
<dbReference type="SUPFAM" id="SSF53098">
    <property type="entry name" value="Ribonuclease H-like"/>
    <property type="match status" value="1"/>
</dbReference>
<dbReference type="InterPro" id="IPR036397">
    <property type="entry name" value="RNaseH_sf"/>
</dbReference>
<comment type="caution">
    <text evidence="3">The sequence shown here is derived from an EMBL/GenBank/DDBJ whole genome shotgun (WGS) entry which is preliminary data.</text>
</comment>
<dbReference type="SUPFAM" id="SSF56672">
    <property type="entry name" value="DNA/RNA polymerases"/>
    <property type="match status" value="1"/>
</dbReference>
<dbReference type="Pfam" id="PF07727">
    <property type="entry name" value="RVT_2"/>
    <property type="match status" value="1"/>
</dbReference>
<evidence type="ECO:0000259" key="2">
    <source>
        <dbReference type="PROSITE" id="PS50994"/>
    </source>
</evidence>
<dbReference type="InterPro" id="IPR013103">
    <property type="entry name" value="RVT_2"/>
</dbReference>
<accession>A0A6L2K375</accession>
<dbReference type="PANTHER" id="PTHR11439">
    <property type="entry name" value="GAG-POL-RELATED RETROTRANSPOSON"/>
    <property type="match status" value="1"/>
</dbReference>
<feature type="region of interest" description="Disordered" evidence="1">
    <location>
        <begin position="128"/>
        <end position="150"/>
    </location>
</feature>
<dbReference type="InterPro" id="IPR043502">
    <property type="entry name" value="DNA/RNA_pol_sf"/>
</dbReference>
<dbReference type="Gene3D" id="3.30.420.10">
    <property type="entry name" value="Ribonuclease H-like superfamily/Ribonuclease H"/>
    <property type="match status" value="1"/>
</dbReference>
<dbReference type="PROSITE" id="PS50994">
    <property type="entry name" value="INTEGRASE"/>
    <property type="match status" value="1"/>
</dbReference>
<dbReference type="InterPro" id="IPR012337">
    <property type="entry name" value="RNaseH-like_sf"/>
</dbReference>
<dbReference type="GO" id="GO:0003676">
    <property type="term" value="F:nucleic acid binding"/>
    <property type="evidence" value="ECO:0007669"/>
    <property type="project" value="InterPro"/>
</dbReference>
<protein>
    <submittedName>
        <fullName evidence="3">Putative ribonuclease H-like domain-containing protein</fullName>
    </submittedName>
</protein>
<proteinExistence type="predicted"/>
<name>A0A6L2K375_TANCI</name>
<dbReference type="InterPro" id="IPR001584">
    <property type="entry name" value="Integrase_cat-core"/>
</dbReference>
<gene>
    <name evidence="3" type="ORF">Tci_015764</name>
</gene>
<dbReference type="GO" id="GO:0015074">
    <property type="term" value="P:DNA integration"/>
    <property type="evidence" value="ECO:0007669"/>
    <property type="project" value="InterPro"/>
</dbReference>
<feature type="domain" description="Integrase catalytic" evidence="2">
    <location>
        <begin position="1"/>
        <end position="85"/>
    </location>
</feature>
<evidence type="ECO:0000256" key="1">
    <source>
        <dbReference type="SAM" id="MobiDB-lite"/>
    </source>
</evidence>
<reference evidence="3" key="1">
    <citation type="journal article" date="2019" name="Sci. Rep.">
        <title>Draft genome of Tanacetum cinerariifolium, the natural source of mosquito coil.</title>
        <authorList>
            <person name="Yamashiro T."/>
            <person name="Shiraishi A."/>
            <person name="Satake H."/>
            <person name="Nakayama K."/>
        </authorList>
    </citation>
    <scope>NUCLEOTIDE SEQUENCE</scope>
</reference>